<name>M3DE82_SPHMS</name>
<feature type="non-terminal residue" evidence="6">
    <location>
        <position position="1"/>
    </location>
</feature>
<organism evidence="6 7">
    <name type="scientific">Sphaerulina musiva (strain SO2202)</name>
    <name type="common">Poplar stem canker fungus</name>
    <name type="synonym">Septoria musiva</name>
    <dbReference type="NCBI Taxonomy" id="692275"/>
    <lineage>
        <taxon>Eukaryota</taxon>
        <taxon>Fungi</taxon>
        <taxon>Dikarya</taxon>
        <taxon>Ascomycota</taxon>
        <taxon>Pezizomycotina</taxon>
        <taxon>Dothideomycetes</taxon>
        <taxon>Dothideomycetidae</taxon>
        <taxon>Mycosphaerellales</taxon>
        <taxon>Mycosphaerellaceae</taxon>
        <taxon>Sphaerulina</taxon>
    </lineage>
</organism>
<dbReference type="GO" id="GO:0097176">
    <property type="term" value="P:epoxide metabolic process"/>
    <property type="evidence" value="ECO:0007669"/>
    <property type="project" value="TreeGrafter"/>
</dbReference>
<gene>
    <name evidence="6" type="ORF">SEPMUDRAFT_61624</name>
</gene>
<dbReference type="STRING" id="692275.M3DE82"/>
<evidence type="ECO:0000256" key="1">
    <source>
        <dbReference type="ARBA" id="ARBA00010088"/>
    </source>
</evidence>
<evidence type="ECO:0000313" key="6">
    <source>
        <dbReference type="EMBL" id="EMF16085.1"/>
    </source>
</evidence>
<dbReference type="InterPro" id="IPR029058">
    <property type="entry name" value="AB_hydrolase_fold"/>
</dbReference>
<dbReference type="PIRSF" id="PIRSF001112">
    <property type="entry name" value="Epoxide_hydrolase"/>
    <property type="match status" value="1"/>
</dbReference>
<dbReference type="OrthoDB" id="7130006at2759"/>
<evidence type="ECO:0000256" key="2">
    <source>
        <dbReference type="ARBA" id="ARBA00022797"/>
    </source>
</evidence>
<dbReference type="HOGENOM" id="CLU_019414_0_2_1"/>
<feature type="active site" description="Proton acceptor" evidence="4">
    <location>
        <position position="379"/>
    </location>
</feature>
<dbReference type="SUPFAM" id="SSF53474">
    <property type="entry name" value="alpha/beta-Hydrolases"/>
    <property type="match status" value="1"/>
</dbReference>
<protein>
    <submittedName>
        <fullName evidence="6">Epoxide hydrolase</fullName>
    </submittedName>
</protein>
<dbReference type="PANTHER" id="PTHR21661">
    <property type="entry name" value="EPOXIDE HYDROLASE 1-RELATED"/>
    <property type="match status" value="1"/>
</dbReference>
<dbReference type="Pfam" id="PF06441">
    <property type="entry name" value="EHN"/>
    <property type="match status" value="1"/>
</dbReference>
<dbReference type="OMA" id="TRIYYEF"/>
<proteinExistence type="inferred from homology"/>
<evidence type="ECO:0000256" key="4">
    <source>
        <dbReference type="PIRSR" id="PIRSR001112-1"/>
    </source>
</evidence>
<feature type="active site" description="Proton donor" evidence="4">
    <location>
        <position position="318"/>
    </location>
</feature>
<evidence type="ECO:0000259" key="5">
    <source>
        <dbReference type="Pfam" id="PF06441"/>
    </source>
</evidence>
<dbReference type="InterPro" id="IPR010497">
    <property type="entry name" value="Epoxide_hydro_N"/>
</dbReference>
<comment type="similarity">
    <text evidence="1">Belongs to the peptidase S33 family.</text>
</comment>
<dbReference type="Proteomes" id="UP000016931">
    <property type="component" value="Unassembled WGS sequence"/>
</dbReference>
<evidence type="ECO:0000256" key="3">
    <source>
        <dbReference type="ARBA" id="ARBA00022801"/>
    </source>
</evidence>
<keyword evidence="3 6" id="KW-0378">Hydrolase</keyword>
<feature type="active site" description="Nucleophile" evidence="4">
    <location>
        <position position="184"/>
    </location>
</feature>
<dbReference type="PRINTS" id="PR00412">
    <property type="entry name" value="EPOXHYDRLASE"/>
</dbReference>
<dbReference type="Gene3D" id="3.40.50.1820">
    <property type="entry name" value="alpha/beta hydrolase"/>
    <property type="match status" value="1"/>
</dbReference>
<keyword evidence="7" id="KW-1185">Reference proteome</keyword>
<dbReference type="GeneID" id="27906706"/>
<dbReference type="InterPro" id="IPR000639">
    <property type="entry name" value="Epox_hydrolase-like"/>
</dbReference>
<dbReference type="PANTHER" id="PTHR21661:SF35">
    <property type="entry name" value="EPOXIDE HYDROLASE"/>
    <property type="match status" value="1"/>
</dbReference>
<dbReference type="EMBL" id="KB456261">
    <property type="protein sequence ID" value="EMF16085.1"/>
    <property type="molecule type" value="Genomic_DNA"/>
</dbReference>
<sequence>MIVTGSPTPFKISVPSSKIENLNSKLAAATFPSELQDAGWSMGSPLADVRRLTDHWHKHFSWRGAEEHLNSFPHFTVPIQVPNFEELEIHFLHQRSERENAIPLLFIHGWPGSFFEVLKLLPLLTDPEDPNIPAFHVVAPSLPGYAWSQYPSRKGFGLKQHAETLHGVMRACGYESGYVAQGGDWGGFLSRLVAKLYPESVKAVHTNFPVHTFPKLWRNPVSFAQAVAGIALDKKTREDLAYTQKYLTEGDGYLKEQDTKPQTLGYGLTDSPVALLAWIYEKLHDWSDSYPWTDDEVCTWISIYAFSREGPSASTRIYYESAHPVGEGAVSRMDVINMYIPHVPLALAYFPGELARLPKCWAWSNGPVVQQSTFDIGGHFAAFEVPELLAGDLRKLFAKGGCCEGLFDG</sequence>
<dbReference type="eggNOG" id="KOG2565">
    <property type="taxonomic scope" value="Eukaryota"/>
</dbReference>
<evidence type="ECO:0000313" key="7">
    <source>
        <dbReference type="Proteomes" id="UP000016931"/>
    </source>
</evidence>
<accession>M3DE82</accession>
<dbReference type="AlphaFoldDB" id="M3DE82"/>
<keyword evidence="2" id="KW-0058">Aromatic hydrocarbons catabolism</keyword>
<dbReference type="RefSeq" id="XP_016764206.1">
    <property type="nucleotide sequence ID" value="XM_016909569.1"/>
</dbReference>
<feature type="domain" description="Epoxide hydrolase N-terminal" evidence="5">
    <location>
        <begin position="8"/>
        <end position="117"/>
    </location>
</feature>
<dbReference type="GO" id="GO:0004301">
    <property type="term" value="F:epoxide hydrolase activity"/>
    <property type="evidence" value="ECO:0007669"/>
    <property type="project" value="TreeGrafter"/>
</dbReference>
<reference evidence="6 7" key="1">
    <citation type="journal article" date="2012" name="PLoS Pathog.">
        <title>Diverse lifestyles and strategies of plant pathogenesis encoded in the genomes of eighteen Dothideomycetes fungi.</title>
        <authorList>
            <person name="Ohm R.A."/>
            <person name="Feau N."/>
            <person name="Henrissat B."/>
            <person name="Schoch C.L."/>
            <person name="Horwitz B.A."/>
            <person name="Barry K.W."/>
            <person name="Condon B.J."/>
            <person name="Copeland A.C."/>
            <person name="Dhillon B."/>
            <person name="Glaser F."/>
            <person name="Hesse C.N."/>
            <person name="Kosti I."/>
            <person name="LaButti K."/>
            <person name="Lindquist E.A."/>
            <person name="Lucas S."/>
            <person name="Salamov A.A."/>
            <person name="Bradshaw R.E."/>
            <person name="Ciuffetti L."/>
            <person name="Hamelin R.C."/>
            <person name="Kema G.H.J."/>
            <person name="Lawrence C."/>
            <person name="Scott J.A."/>
            <person name="Spatafora J.W."/>
            <person name="Turgeon B.G."/>
            <person name="de Wit P.J.G.M."/>
            <person name="Zhong S."/>
            <person name="Goodwin S.B."/>
            <person name="Grigoriev I.V."/>
        </authorList>
    </citation>
    <scope>NUCLEOTIDE SEQUENCE [LARGE SCALE GENOMIC DNA]</scope>
    <source>
        <strain evidence="6 7">SO2202</strain>
    </source>
</reference>
<dbReference type="InterPro" id="IPR016292">
    <property type="entry name" value="Epoxide_hydrolase"/>
</dbReference>